<dbReference type="AlphaFoldDB" id="A0A4D9CSZ2"/>
<dbReference type="Gene3D" id="1.10.357.30">
    <property type="entry name" value="Exocyst complex subunit Sec15 C-terminal domain, N-terminal subdomain"/>
    <property type="match status" value="1"/>
</dbReference>
<dbReference type="PANTHER" id="PTHR12702">
    <property type="entry name" value="SEC15"/>
    <property type="match status" value="1"/>
</dbReference>
<protein>
    <recommendedName>
        <fullName evidence="10">Exocyst complex component</fullName>
    </recommendedName>
</protein>
<dbReference type="Gene3D" id="1.20.58.670">
    <property type="entry name" value="Dsl1p vesicle tethering complex, Tip20p subunit, domain D"/>
    <property type="match status" value="1"/>
</dbReference>
<dbReference type="InterPro" id="IPR007225">
    <property type="entry name" value="EXOC6/Sec15"/>
</dbReference>
<feature type="domain" description="Exocyst complex component EXOC6/Sec15 N-terminal" evidence="7">
    <location>
        <begin position="47"/>
        <end position="212"/>
    </location>
</feature>
<sequence length="919" mass="100734">MVLEEERRREGIESIILETVTGPMEQVALCVRNALERGWEKSLPSSLAEFQERREEEIERVCSRYYSEFLVSVQELLAAKSRSASLKEEISLFDEDIKRTGQDMLKIGNELQRQKTDQRHIQIAAVVAAQCHDLTLLLAKAKQQIEEGRHYPALRTLDSISQQLRVAVQHPFVDRVESWLPALAVRLKSSALQDVSDWLVAIRGKSTSIGKGVLRKCVGYLTGQAACAGTGLGGFLGAPALGALDARSLAPTPAELLLRQTNQVTSFSAWVKDELLQALPYFRQAPAGDEQHALSSLAESLGPLHRALHIHAHLGALDELQLFYVNNRLPQASLPSGGSLPAPSSTAAATERAPSPGAGREGPDERAAQLQEAMAYYAGFFVTEHAAIRSTEHPGGLIPVFRLEEAWRGLQRDVCAQLEAVIAATVALPEARSPALLLQLKQTALLLASTLGEDCFRFDTRPLMETLRGPLREGFQAAEELSVDARCRLVLEQQEFQPLSVTCEEEYRSLVLPYGLDWENAYVLEGGADVGEQGEGRGGESEESSLVRSAAMRGYRTGRTSRRGGTKAGRGSRYPRAFPFSVMVPRLSRELYRTASLCFLYGLQLQHPAAMETTLLVLIEKGFATVRRLLDEELAGAGGKAADIPISKACQVSIDAMALARVTTAFEAMLIAAAAHFFNSTEAASKSIPAILGAGRRALEDTSIAAQHLVYELIQKKIDELLEGMCFIEWEPTKLASEARSYVEDVVSYLQVTFMCLTYMPKEARDGLHFASCTHIHAVMLATLLNPHKVRAVNTTGLYNLSLDVAALEAFADACGVLQLRECFAELHQTLGALLHQDIHTLMLDASLREGVFPKIRTANLVNILERYKPLGLLAQVKNQQGGAGHGGGGRGVDLPYLDKKKAAEYIKSLRKQLQEERE</sequence>
<evidence type="ECO:0000256" key="4">
    <source>
        <dbReference type="ARBA" id="ARBA00023054"/>
    </source>
</evidence>
<dbReference type="InterPro" id="IPR046361">
    <property type="entry name" value="EXOC6/Sec15_C"/>
</dbReference>
<evidence type="ECO:0000256" key="5">
    <source>
        <dbReference type="SAM" id="MobiDB-lite"/>
    </source>
</evidence>
<evidence type="ECO:0000256" key="3">
    <source>
        <dbReference type="ARBA" id="ARBA00022483"/>
    </source>
</evidence>
<evidence type="ECO:0000256" key="2">
    <source>
        <dbReference type="ARBA" id="ARBA00022448"/>
    </source>
</evidence>
<dbReference type="InterPro" id="IPR042045">
    <property type="entry name" value="EXOC6/Sec15_C_dom1"/>
</dbReference>
<dbReference type="GO" id="GO:0090522">
    <property type="term" value="P:vesicle tethering involved in exocytosis"/>
    <property type="evidence" value="ECO:0007669"/>
    <property type="project" value="InterPro"/>
</dbReference>
<evidence type="ECO:0000313" key="8">
    <source>
        <dbReference type="EMBL" id="TFJ82290.1"/>
    </source>
</evidence>
<gene>
    <name evidence="8" type="ORF">NSK_006410</name>
</gene>
<dbReference type="InterPro" id="IPR048359">
    <property type="entry name" value="EXOC6_Sec15_N"/>
</dbReference>
<dbReference type="Pfam" id="PF04091">
    <property type="entry name" value="Sec15_C"/>
    <property type="match status" value="1"/>
</dbReference>
<name>A0A4D9CSZ2_9STRA</name>
<dbReference type="InterPro" id="IPR042044">
    <property type="entry name" value="EXOC6PINT-1/Sec15/Tip20_C_dom2"/>
</dbReference>
<dbReference type="EMBL" id="SDOX01000118">
    <property type="protein sequence ID" value="TFJ82290.1"/>
    <property type="molecule type" value="Genomic_DNA"/>
</dbReference>
<feature type="region of interest" description="Disordered" evidence="5">
    <location>
        <begin position="335"/>
        <end position="365"/>
    </location>
</feature>
<dbReference type="GO" id="GO:0000145">
    <property type="term" value="C:exocyst"/>
    <property type="evidence" value="ECO:0007669"/>
    <property type="project" value="TreeGrafter"/>
</dbReference>
<dbReference type="GO" id="GO:0006893">
    <property type="term" value="P:Golgi to plasma membrane transport"/>
    <property type="evidence" value="ECO:0007669"/>
    <property type="project" value="TreeGrafter"/>
</dbReference>
<dbReference type="OrthoDB" id="198499at2759"/>
<keyword evidence="4" id="KW-0175">Coiled coil</keyword>
<comment type="caution">
    <text evidence="8">The sequence shown here is derived from an EMBL/GenBank/DDBJ whole genome shotgun (WGS) entry which is preliminary data.</text>
</comment>
<accession>A0A4D9CSZ2</accession>
<keyword evidence="3" id="KW-0268">Exocytosis</keyword>
<evidence type="ECO:0000259" key="6">
    <source>
        <dbReference type="Pfam" id="PF04091"/>
    </source>
</evidence>
<reference evidence="8 9" key="1">
    <citation type="submission" date="2019-01" db="EMBL/GenBank/DDBJ databases">
        <title>Nuclear Genome Assembly of the Microalgal Biofuel strain Nannochloropsis salina CCMP1776.</title>
        <authorList>
            <person name="Hovde B."/>
        </authorList>
    </citation>
    <scope>NUCLEOTIDE SEQUENCE [LARGE SCALE GENOMIC DNA]</scope>
    <source>
        <strain evidence="8 9">CCMP1776</strain>
    </source>
</reference>
<proteinExistence type="inferred from homology"/>
<evidence type="ECO:0000313" key="9">
    <source>
        <dbReference type="Proteomes" id="UP000355283"/>
    </source>
</evidence>
<evidence type="ECO:0008006" key="10">
    <source>
        <dbReference type="Google" id="ProtNLM"/>
    </source>
</evidence>
<feature type="domain" description="Exocyst complex subunit EXOC6/Sec15 C-terminal" evidence="6">
    <location>
        <begin position="572"/>
        <end position="867"/>
    </location>
</feature>
<dbReference type="Proteomes" id="UP000355283">
    <property type="component" value="Unassembled WGS sequence"/>
</dbReference>
<comment type="similarity">
    <text evidence="1">Belongs to the SEC15 family.</text>
</comment>
<dbReference type="GO" id="GO:0016020">
    <property type="term" value="C:membrane"/>
    <property type="evidence" value="ECO:0007669"/>
    <property type="project" value="TreeGrafter"/>
</dbReference>
<dbReference type="Pfam" id="PF20651">
    <property type="entry name" value="EXOC6_Sec15_N"/>
    <property type="match status" value="1"/>
</dbReference>
<feature type="region of interest" description="Disordered" evidence="5">
    <location>
        <begin position="529"/>
        <end position="550"/>
    </location>
</feature>
<keyword evidence="2" id="KW-0813">Transport</keyword>
<evidence type="ECO:0000259" key="7">
    <source>
        <dbReference type="Pfam" id="PF20651"/>
    </source>
</evidence>
<dbReference type="PANTHER" id="PTHR12702:SF0">
    <property type="entry name" value="EXOCYST COMPLEX COMPONENT 6"/>
    <property type="match status" value="1"/>
</dbReference>
<organism evidence="8 9">
    <name type="scientific">Nannochloropsis salina CCMP1776</name>
    <dbReference type="NCBI Taxonomy" id="1027361"/>
    <lineage>
        <taxon>Eukaryota</taxon>
        <taxon>Sar</taxon>
        <taxon>Stramenopiles</taxon>
        <taxon>Ochrophyta</taxon>
        <taxon>Eustigmatophyceae</taxon>
        <taxon>Eustigmatales</taxon>
        <taxon>Monodopsidaceae</taxon>
        <taxon>Microchloropsis</taxon>
        <taxon>Microchloropsis salina</taxon>
    </lineage>
</organism>
<evidence type="ECO:0000256" key="1">
    <source>
        <dbReference type="ARBA" id="ARBA00007944"/>
    </source>
</evidence>
<dbReference type="GO" id="GO:0006886">
    <property type="term" value="P:intracellular protein transport"/>
    <property type="evidence" value="ECO:0007669"/>
    <property type="project" value="InterPro"/>
</dbReference>
<keyword evidence="9" id="KW-1185">Reference proteome</keyword>
<feature type="compositionally biased region" description="Low complexity" evidence="5">
    <location>
        <begin position="335"/>
        <end position="356"/>
    </location>
</feature>